<reference evidence="2" key="1">
    <citation type="submission" date="2022-11" db="UniProtKB">
        <authorList>
            <consortium name="WormBaseParasite"/>
        </authorList>
    </citation>
    <scope>IDENTIFICATION</scope>
</reference>
<accession>A0AC34QIH4</accession>
<dbReference type="Proteomes" id="UP000887576">
    <property type="component" value="Unplaced"/>
</dbReference>
<protein>
    <submittedName>
        <fullName evidence="2">N-acetyltransferase domain-containing protein</fullName>
    </submittedName>
</protein>
<proteinExistence type="predicted"/>
<sequence length="118" mass="13632">MAREVPSSEFPSLTAKLDPKTWYMIYPILKFETTGLNSGTHVKLYEYKEDDKLFYLALKYHKFEKLIVVGNTNFEDEEFDGRAMAALCSLIYEKLAAEELFETVLSGAADREVGFWKK</sequence>
<evidence type="ECO:0000313" key="2">
    <source>
        <dbReference type="WBParaSite" id="JU765_v2.g16584.t2"/>
    </source>
</evidence>
<dbReference type="WBParaSite" id="JU765_v2.g16584.t2">
    <property type="protein sequence ID" value="JU765_v2.g16584.t2"/>
    <property type="gene ID" value="JU765_v2.g16584"/>
</dbReference>
<evidence type="ECO:0000313" key="1">
    <source>
        <dbReference type="Proteomes" id="UP000887576"/>
    </source>
</evidence>
<name>A0AC34QIH4_9BILA</name>
<organism evidence="1 2">
    <name type="scientific">Panagrolaimus sp. JU765</name>
    <dbReference type="NCBI Taxonomy" id="591449"/>
    <lineage>
        <taxon>Eukaryota</taxon>
        <taxon>Metazoa</taxon>
        <taxon>Ecdysozoa</taxon>
        <taxon>Nematoda</taxon>
        <taxon>Chromadorea</taxon>
        <taxon>Rhabditida</taxon>
        <taxon>Tylenchina</taxon>
        <taxon>Panagrolaimomorpha</taxon>
        <taxon>Panagrolaimoidea</taxon>
        <taxon>Panagrolaimidae</taxon>
        <taxon>Panagrolaimus</taxon>
    </lineage>
</organism>